<dbReference type="RefSeq" id="WP_127785773.1">
    <property type="nucleotide sequence ID" value="NZ_SACL01000001.1"/>
</dbReference>
<comment type="caution">
    <text evidence="1">The sequence shown here is derived from an EMBL/GenBank/DDBJ whole genome shotgun (WGS) entry which is preliminary data.</text>
</comment>
<protein>
    <recommendedName>
        <fullName evidence="3">LamG domain-containing protein</fullName>
    </recommendedName>
</protein>
<accession>A0A437MN80</accession>
<gene>
    <name evidence="1" type="ORF">EOD42_03035</name>
</gene>
<evidence type="ECO:0000313" key="1">
    <source>
        <dbReference type="EMBL" id="RVT99096.1"/>
    </source>
</evidence>
<dbReference type="Proteomes" id="UP000282957">
    <property type="component" value="Unassembled WGS sequence"/>
</dbReference>
<evidence type="ECO:0000313" key="2">
    <source>
        <dbReference type="Proteomes" id="UP000282957"/>
    </source>
</evidence>
<organism evidence="1 2">
    <name type="scientific">Rhodovarius crocodyli</name>
    <dbReference type="NCBI Taxonomy" id="1979269"/>
    <lineage>
        <taxon>Bacteria</taxon>
        <taxon>Pseudomonadati</taxon>
        <taxon>Pseudomonadota</taxon>
        <taxon>Alphaproteobacteria</taxon>
        <taxon>Acetobacterales</taxon>
        <taxon>Roseomonadaceae</taxon>
        <taxon>Rhodovarius</taxon>
    </lineage>
</organism>
<proteinExistence type="predicted"/>
<evidence type="ECO:0008006" key="3">
    <source>
        <dbReference type="Google" id="ProtNLM"/>
    </source>
</evidence>
<name>A0A437MN80_9PROT</name>
<keyword evidence="2" id="KW-1185">Reference proteome</keyword>
<dbReference type="EMBL" id="SACL01000001">
    <property type="protein sequence ID" value="RVT99096.1"/>
    <property type="molecule type" value="Genomic_DNA"/>
</dbReference>
<dbReference type="AlphaFoldDB" id="A0A437MN80"/>
<sequence length="252" mass="25569">MGLDIIVRGADFSSVAIDFVPPVTRGLRAWHLLGQTEALSLKNRWGAGAGDATKVGAPTFQASSPFFAGLKSDTNYLQTPVLETDSLTLVSVLANNDTLAASATRGMIAGWQQGGTGSGTGLYFANTSGLPQASLTLATFTSVSGTPTSVSPSLSLADAGVFHLVSAVVEAGVSARLNDHTTGQAASLALSNPRLLNVAGAGARIGATQRTDWGGATKQGFFAAFNVALTSAEIAQVVTSVRAAMAARGITV</sequence>
<reference evidence="1 2" key="1">
    <citation type="submission" date="2019-01" db="EMBL/GenBank/DDBJ databases">
        <authorList>
            <person name="Chen W.-M."/>
        </authorList>
    </citation>
    <scope>NUCLEOTIDE SEQUENCE [LARGE SCALE GENOMIC DNA]</scope>
    <source>
        <strain evidence="1 2">CCP-6</strain>
    </source>
</reference>